<feature type="compositionally biased region" description="Basic and acidic residues" evidence="2">
    <location>
        <begin position="331"/>
        <end position="377"/>
    </location>
</feature>
<sequence>MKISMIASATIIGAMMTINVYGSSSLDEINNIQNQNQNQIKELEEASKDGFLDKFKQEKQQIEQAKQQAKNARLEAEQAKEKIEKEKQQAEQARNEAEKLKQQAEQEKKVAENIKNKALQQAQQAQQAKEKIEKERQKAETEIIQIEKEKKVAENLKDRNEKIKKEAEEKVFGKNGINSKIKNQTELKDILQELTKETFKGSKNDLNNAIEILKGENGYTDDKLKQLAGDLNGNKNNEKIKLLETLSKIGLVNKSKLNKLETEQEKTNKLNEIIGGKEDNKKGLRKLIEDLKNETDSIKSMLETIITIKNEIQKKVEEIVSFEQEIKKQQSLENKKQQEFEKQQQEFEKQQQEFERQKQIETEKEKIITEKTKESEKQAQLAQQKTEELEKAEKALEQAKKEAEQKLKELQPKLEQAEKELKEAQELARKAKNPEAKAKIIAELDKKLEKAKKDRAEAISSDKNLELNKDEAQTTSSLLSVVNNKEVENLLLNVKAKDIATLAKNINSTLEEVSKEFKDNKTVDTLLSSVGSAINSRLAKLSNPLNDDLALAYAIKNLSDNKFADNADTLSSVVKEYTNRFNYDSNLWGNIMGGKAKLKSQANTNTYGFMLGYDKAFDNMIIGGYAGYTNAKSSSNTLTTKSDNYHFGAYTRMYIDQNEIDAKVSYGKGKNKLDRKVTTNPDFDANGKYNTKFFDASIDYGHIFDTNNNSFMKPMIGLEYSHVSTKGFKETGKVPVSFKGTTVKTLSAKAAVEFRKYIANGNFLYITPGIQKELRKSMKDTELAFVNSTENIKYASKKDKHTFFTLKTGAEMKLTDNLSTNINFGVKAKSESKYYNGTVGLSYKF</sequence>
<organism evidence="4 5">
    <name type="scientific">Campylobacter pinnipediorum subsp. caledonicus</name>
    <dbReference type="NCBI Taxonomy" id="1874362"/>
    <lineage>
        <taxon>Bacteria</taxon>
        <taxon>Pseudomonadati</taxon>
        <taxon>Campylobacterota</taxon>
        <taxon>Epsilonproteobacteria</taxon>
        <taxon>Campylobacterales</taxon>
        <taxon>Campylobacteraceae</taxon>
        <taxon>Campylobacter</taxon>
    </lineage>
</organism>
<evidence type="ECO:0000313" key="5">
    <source>
        <dbReference type="Proteomes" id="UP000190868"/>
    </source>
</evidence>
<accession>A0A1S6U9R7</accession>
<proteinExistence type="predicted"/>
<dbReference type="EMBL" id="CP017258">
    <property type="protein sequence ID" value="AQW88483.1"/>
    <property type="molecule type" value="Genomic_DNA"/>
</dbReference>
<protein>
    <submittedName>
        <fullName evidence="4">Autotransporter domain protein</fullName>
    </submittedName>
</protein>
<evidence type="ECO:0000256" key="2">
    <source>
        <dbReference type="SAM" id="MobiDB-lite"/>
    </source>
</evidence>
<dbReference type="Proteomes" id="UP000190868">
    <property type="component" value="Chromosome"/>
</dbReference>
<feature type="compositionally biased region" description="Basic and acidic residues" evidence="2">
    <location>
        <begin position="72"/>
        <end position="104"/>
    </location>
</feature>
<dbReference type="Pfam" id="PF03797">
    <property type="entry name" value="Autotransporter"/>
    <property type="match status" value="1"/>
</dbReference>
<feature type="compositionally biased region" description="Basic and acidic residues" evidence="2">
    <location>
        <begin position="385"/>
        <end position="397"/>
    </location>
</feature>
<keyword evidence="5" id="KW-1185">Reference proteome</keyword>
<reference evidence="5" key="1">
    <citation type="submission" date="2016-09" db="EMBL/GenBank/DDBJ databases">
        <title>Comparative genomics of the Campylobacter concisus group.</title>
        <authorList>
            <person name="Miller W.G."/>
            <person name="Yee E."/>
            <person name="Chapman M.H."/>
            <person name="Huynh S."/>
            <person name="Bono J.L."/>
            <person name="On S.L.W."/>
            <person name="StLeger J."/>
            <person name="Foster G."/>
            <person name="Parker C.T."/>
        </authorList>
    </citation>
    <scope>NUCLEOTIDE SEQUENCE [LARGE SCALE GENOMIC DNA]</scope>
    <source>
        <strain evidence="5">RM18021</strain>
    </source>
</reference>
<feature type="domain" description="Autotransporter" evidence="3">
    <location>
        <begin position="580"/>
        <end position="845"/>
    </location>
</feature>
<dbReference type="SMART" id="SM00869">
    <property type="entry name" value="Autotransporter"/>
    <property type="match status" value="1"/>
</dbReference>
<keyword evidence="1" id="KW-0175">Coiled coil</keyword>
<gene>
    <name evidence="4" type="ORF">CPIN18021_1706</name>
</gene>
<evidence type="ECO:0000259" key="3">
    <source>
        <dbReference type="PROSITE" id="PS51208"/>
    </source>
</evidence>
<dbReference type="PANTHER" id="PTHR23160:SF19">
    <property type="entry name" value="MYOSIN HEAVY CHAIN-RELATED PROTEIN"/>
    <property type="match status" value="1"/>
</dbReference>
<dbReference type="SUPFAM" id="SSF103515">
    <property type="entry name" value="Autotransporter"/>
    <property type="match status" value="1"/>
</dbReference>
<feature type="region of interest" description="Disordered" evidence="2">
    <location>
        <begin position="331"/>
        <end position="397"/>
    </location>
</feature>
<dbReference type="InterPro" id="IPR036709">
    <property type="entry name" value="Autotransporte_beta_dom_sf"/>
</dbReference>
<feature type="region of interest" description="Disordered" evidence="2">
    <location>
        <begin position="58"/>
        <end position="104"/>
    </location>
</feature>
<dbReference type="Gene3D" id="2.40.128.130">
    <property type="entry name" value="Autotransporter beta-domain"/>
    <property type="match status" value="1"/>
</dbReference>
<name>A0A1S6U9R7_9BACT</name>
<dbReference type="InterPro" id="IPR005546">
    <property type="entry name" value="Autotransporte_beta"/>
</dbReference>
<evidence type="ECO:0000256" key="1">
    <source>
        <dbReference type="ARBA" id="ARBA00023054"/>
    </source>
</evidence>
<evidence type="ECO:0000313" key="4">
    <source>
        <dbReference type="EMBL" id="AQW88483.1"/>
    </source>
</evidence>
<dbReference type="AlphaFoldDB" id="A0A1S6U9R7"/>
<dbReference type="CDD" id="cd06503">
    <property type="entry name" value="ATP-synt_Fo_b"/>
    <property type="match status" value="1"/>
</dbReference>
<dbReference type="RefSeq" id="WP_078424838.1">
    <property type="nucleotide sequence ID" value="NZ_CP017258.1"/>
</dbReference>
<dbReference type="PANTHER" id="PTHR23160">
    <property type="entry name" value="SYNAPTONEMAL COMPLEX PROTEIN-RELATED"/>
    <property type="match status" value="1"/>
</dbReference>
<dbReference type="PROSITE" id="PS51208">
    <property type="entry name" value="AUTOTRANSPORTER"/>
    <property type="match status" value="1"/>
</dbReference>